<feature type="transmembrane region" description="Helical" evidence="1">
    <location>
        <begin position="52"/>
        <end position="73"/>
    </location>
</feature>
<evidence type="ECO:0000313" key="5">
    <source>
        <dbReference type="RefSeq" id="XP_026093240.1"/>
    </source>
</evidence>
<keyword evidence="1" id="KW-1133">Transmembrane helix</keyword>
<accession>A0A6P6M964</accession>
<dbReference type="Proteomes" id="UP000515129">
    <property type="component" value="Chromosome 49"/>
</dbReference>
<evidence type="ECO:0000313" key="4">
    <source>
        <dbReference type="Proteomes" id="UP000515129"/>
    </source>
</evidence>
<evidence type="ECO:0000259" key="2">
    <source>
        <dbReference type="Pfam" id="PF07679"/>
    </source>
</evidence>
<dbReference type="InterPro" id="IPR013098">
    <property type="entry name" value="Ig_I-set"/>
</dbReference>
<dbReference type="GeneID" id="113065916"/>
<dbReference type="AlphaFoldDB" id="A0A6P6M964"/>
<dbReference type="SUPFAM" id="SSF48726">
    <property type="entry name" value="Immunoglobulin"/>
    <property type="match status" value="1"/>
</dbReference>
<feature type="domain" description="Immunoglobulin I-set" evidence="2">
    <location>
        <begin position="6"/>
        <end position="39"/>
    </location>
</feature>
<dbReference type="Gene3D" id="3.30.200.20">
    <property type="entry name" value="Phosphorylase Kinase, domain 1"/>
    <property type="match status" value="1"/>
</dbReference>
<keyword evidence="1" id="KW-0472">Membrane</keyword>
<feature type="domain" description="VEGFR-2 transmembrane" evidence="3">
    <location>
        <begin position="50"/>
        <end position="80"/>
    </location>
</feature>
<evidence type="ECO:0000256" key="1">
    <source>
        <dbReference type="SAM" id="Phobius"/>
    </source>
</evidence>
<organism evidence="4 5">
    <name type="scientific">Carassius auratus</name>
    <name type="common">Goldfish</name>
    <dbReference type="NCBI Taxonomy" id="7957"/>
    <lineage>
        <taxon>Eukaryota</taxon>
        <taxon>Metazoa</taxon>
        <taxon>Chordata</taxon>
        <taxon>Craniata</taxon>
        <taxon>Vertebrata</taxon>
        <taxon>Euteleostomi</taxon>
        <taxon>Actinopterygii</taxon>
        <taxon>Neopterygii</taxon>
        <taxon>Teleostei</taxon>
        <taxon>Ostariophysi</taxon>
        <taxon>Cypriniformes</taxon>
        <taxon>Cyprinidae</taxon>
        <taxon>Cyprininae</taxon>
        <taxon>Carassius</taxon>
    </lineage>
</organism>
<dbReference type="KEGG" id="caua:113065916"/>
<protein>
    <submittedName>
        <fullName evidence="5">Vascular endothelial growth factor receptor 1-like</fullName>
    </submittedName>
</protein>
<proteinExistence type="predicted"/>
<dbReference type="OrthoDB" id="5979328at2759"/>
<dbReference type="Pfam" id="PF17988">
    <property type="entry name" value="VEGFR-2_TMD"/>
    <property type="match status" value="1"/>
</dbReference>
<dbReference type="InterPro" id="IPR041348">
    <property type="entry name" value="VEGFR-2_TMD"/>
</dbReference>
<keyword evidence="1" id="KW-0812">Transmembrane</keyword>
<dbReference type="Gene3D" id="2.60.40.10">
    <property type="entry name" value="Immunoglobulins"/>
    <property type="match status" value="1"/>
</dbReference>
<dbReference type="RefSeq" id="XP_026093240.1">
    <property type="nucleotide sequence ID" value="XM_026237455.1"/>
</dbReference>
<dbReference type="InterPro" id="IPR013783">
    <property type="entry name" value="Ig-like_fold"/>
</dbReference>
<evidence type="ECO:0000259" key="3">
    <source>
        <dbReference type="Pfam" id="PF17988"/>
    </source>
</evidence>
<keyword evidence="4" id="KW-1185">Reference proteome</keyword>
<gene>
    <name evidence="5" type="primary">LOC113065916</name>
</gene>
<sequence length="169" mass="18896">MLFPEEGTLHIDRITVEGQGLYTCEATNERGSVESSAHIWVQSSPESLFLEIPTLACTCVVATLFWLLLTLLIHKLKQPNSTNGKAEYLPIILHPGEEPLVEHCDRLQYDPAQWEFLHDRLKLDGATPSEHKALMTELKIFNHFGHHLNVVNLLGAGTRTGGLHVIISL</sequence>
<dbReference type="InterPro" id="IPR036179">
    <property type="entry name" value="Ig-like_dom_sf"/>
</dbReference>
<dbReference type="Pfam" id="PF07679">
    <property type="entry name" value="I-set"/>
    <property type="match status" value="1"/>
</dbReference>
<reference evidence="5" key="1">
    <citation type="submission" date="2025-08" db="UniProtKB">
        <authorList>
            <consortium name="RefSeq"/>
        </authorList>
    </citation>
    <scope>IDENTIFICATION</scope>
    <source>
        <strain evidence="5">Wakin</strain>
        <tissue evidence="5">Muscle</tissue>
    </source>
</reference>
<name>A0A6P6M964_CARAU</name>